<reference evidence="2 3" key="1">
    <citation type="submission" date="2024-07" db="EMBL/GenBank/DDBJ databases">
        <title>Section-level genome sequencing and comparative genomics of Aspergillus sections Usti and Cavernicolus.</title>
        <authorList>
            <consortium name="Lawrence Berkeley National Laboratory"/>
            <person name="Nybo J.L."/>
            <person name="Vesth T.C."/>
            <person name="Theobald S."/>
            <person name="Frisvad J.C."/>
            <person name="Larsen T.O."/>
            <person name="Kjaerboelling I."/>
            <person name="Rothschild-Mancinelli K."/>
            <person name="Lyhne E.K."/>
            <person name="Kogle M.E."/>
            <person name="Barry K."/>
            <person name="Clum A."/>
            <person name="Na H."/>
            <person name="Ledsgaard L."/>
            <person name="Lin J."/>
            <person name="Lipzen A."/>
            <person name="Kuo A."/>
            <person name="Riley R."/>
            <person name="Mondo S."/>
            <person name="Labutti K."/>
            <person name="Haridas S."/>
            <person name="Pangalinan J."/>
            <person name="Salamov A.A."/>
            <person name="Simmons B.A."/>
            <person name="Magnuson J.K."/>
            <person name="Chen J."/>
            <person name="Drula E."/>
            <person name="Henrissat B."/>
            <person name="Wiebenga A."/>
            <person name="Lubbers R.J."/>
            <person name="Gomes A.C."/>
            <person name="Makela M.R."/>
            <person name="Stajich J."/>
            <person name="Grigoriev I.V."/>
            <person name="Mortensen U.H."/>
            <person name="De Vries R.P."/>
            <person name="Baker S.E."/>
            <person name="Andersen M.R."/>
        </authorList>
    </citation>
    <scope>NUCLEOTIDE SEQUENCE [LARGE SCALE GENOMIC DNA]</scope>
    <source>
        <strain evidence="2 3">CBS 123904</strain>
    </source>
</reference>
<gene>
    <name evidence="2" type="ORF">BJY01DRAFT_256381</name>
</gene>
<organism evidence="2 3">
    <name type="scientific">Aspergillus pseudoustus</name>
    <dbReference type="NCBI Taxonomy" id="1810923"/>
    <lineage>
        <taxon>Eukaryota</taxon>
        <taxon>Fungi</taxon>
        <taxon>Dikarya</taxon>
        <taxon>Ascomycota</taxon>
        <taxon>Pezizomycotina</taxon>
        <taxon>Eurotiomycetes</taxon>
        <taxon>Eurotiomycetidae</taxon>
        <taxon>Eurotiales</taxon>
        <taxon>Aspergillaceae</taxon>
        <taxon>Aspergillus</taxon>
        <taxon>Aspergillus subgen. Nidulantes</taxon>
    </lineage>
</organism>
<dbReference type="Gene3D" id="3.30.420.40">
    <property type="match status" value="1"/>
</dbReference>
<dbReference type="PANTHER" id="PTHR42749:SF1">
    <property type="entry name" value="CELL SHAPE-DETERMINING PROTEIN MREB"/>
    <property type="match status" value="1"/>
</dbReference>
<name>A0ABR4IB58_9EURO</name>
<proteinExistence type="predicted"/>
<keyword evidence="1" id="KW-0732">Signal</keyword>
<dbReference type="Proteomes" id="UP001610446">
    <property type="component" value="Unassembled WGS sequence"/>
</dbReference>
<evidence type="ECO:0000313" key="3">
    <source>
        <dbReference type="Proteomes" id="UP001610446"/>
    </source>
</evidence>
<sequence>MAEKLTIILTIDLGTVTSGAAWAPQGSDGPIQVITAWSGCGDRVSRTPSVISLSAPMNGHWGYLVKDYEPSFRGLKALFDSAEIPTRYPPSLETKDLMARHHTTHKDVANTLGPLDYDTKVVVTVPEGWSEEATAKLGAAAAIAGLDQFQIVLDFQAALHALRDVEALSLDKGDTVIVCDAGGNSDLISYQIELEPLRLAQVSLAETVETGSAWLDFSFEAKYPEIFGPESLASAESKMDIITGWNTCVKPIYTGDYAQDFSTTGPQETDNQPAVLFPSEAGNTYLAQADIDAIFEDAIRAAEMLVSRQLAYLSASGLSAKAVLLVGGFACSKYLVRRLQQKFPDLKLIQPPDPGALYHGLELNPKECRIATHNYGILHPVNVDGEEYKGRTARYDEIDGHYWIEDANSTFIRKGRKIVENVPIRAGFYRAPVPIRLCTLKADLSKAPREHVLRIQNPKGNEYYHFHFELVCIPKATHFVFELQVEGVPYGKVEVRYEVGESGD</sequence>
<dbReference type="SUPFAM" id="SSF53067">
    <property type="entry name" value="Actin-like ATPase domain"/>
    <property type="match status" value="2"/>
</dbReference>
<dbReference type="PANTHER" id="PTHR42749">
    <property type="entry name" value="CELL SHAPE-DETERMINING PROTEIN MREB"/>
    <property type="match status" value="1"/>
</dbReference>
<accession>A0ABR4IB58</accession>
<evidence type="ECO:0008006" key="4">
    <source>
        <dbReference type="Google" id="ProtNLM"/>
    </source>
</evidence>
<keyword evidence="3" id="KW-1185">Reference proteome</keyword>
<feature type="chain" id="PRO_5045877408" description="Actin-like ATPase domain-containing protein" evidence="1">
    <location>
        <begin position="22"/>
        <end position="504"/>
    </location>
</feature>
<dbReference type="EMBL" id="JBFXLU010000524">
    <property type="protein sequence ID" value="KAL2824964.1"/>
    <property type="molecule type" value="Genomic_DNA"/>
</dbReference>
<dbReference type="InterPro" id="IPR043129">
    <property type="entry name" value="ATPase_NBD"/>
</dbReference>
<dbReference type="CDD" id="cd10170">
    <property type="entry name" value="ASKHA_NBD_HSP70"/>
    <property type="match status" value="1"/>
</dbReference>
<evidence type="ECO:0000256" key="1">
    <source>
        <dbReference type="SAM" id="SignalP"/>
    </source>
</evidence>
<feature type="signal peptide" evidence="1">
    <location>
        <begin position="1"/>
        <end position="21"/>
    </location>
</feature>
<comment type="caution">
    <text evidence="2">The sequence shown here is derived from an EMBL/GenBank/DDBJ whole genome shotgun (WGS) entry which is preliminary data.</text>
</comment>
<protein>
    <recommendedName>
        <fullName evidence="4">Actin-like ATPase domain-containing protein</fullName>
    </recommendedName>
</protein>
<evidence type="ECO:0000313" key="2">
    <source>
        <dbReference type="EMBL" id="KAL2824964.1"/>
    </source>
</evidence>